<dbReference type="Pfam" id="PF00072">
    <property type="entry name" value="Response_reg"/>
    <property type="match status" value="1"/>
</dbReference>
<sequence>MEKATSSSATDVGQSSTQTSPKSESQSATDAETFPVVLDDMGIEPIVKTTVALRGGRRSETSSTRMPRDGHGKKIGRQRRMSTGAVNKPLEDTEASESSGGPQAAFQDDSLGWEDWQEFVTSGDYVGTDVVADTNELLKLLDALEPYVPRMLFESSLYDHDTQLSKIPTIDSLFGAVMIADITGFTTLTERALTSKRGTELVEELLVAMNNYFTEAGEIVSMFGGDIIKTRSALALRAAACGLELITSLGAYTPQLGGYGDTLIASDGRKKKHEMIRRLRPSSPSLSKEINTDRHLSVLVVDDYLINRVVLRQMLIKLNCEVMEADSGKEAVAANTKEQFDAIFMDVHMPVMDGCFATRLIRQSSRPTTPVIGVCTKSDDDLKGRCLIAGMDQLLVKPLVMSELVAVLRGLKSVRSNETSSDSSRTGTTAVTEIEKGIYKQIDPPKHSKHRNSNELMHQSAAAVPDAPVILTMKVLVGIGQVGMVSVGGGLQMPSGKPRWEYFMVDLPVPPDIEAPLSRKPLEQLRICEEYATPGSVILSPEVCALCQKDCKWELLADGFARLVYVKTHSYEIPPPRTRFDVSRVPPATVILKRYLPDMLRSKFEAVSAKDGGAAGARPEVRHVTCLFLCFPGLSNMRGNNSDLLNNVQKIMVAVQRSLRTFDGLLVQFKMDEKGTKLTGLGGDTLNIYCLQDNDEISLITGYVMLCAFGLPGNLHEDDPKRGIQTALEVHQNITALGQTTDIGVTTGKLLCTVIGGEKRREYTAFGNCINLSARLMKKANNEVLIDLETYNSTSGEFVAEPLPPMKVKGRTGLIHVYRVVKYNAAAGSVSPVRRLSDEVGFTSARASIQVELTADIFGRKTELDLAISKIEAFITRSSTIEAHKVKRGKSELSNICEVQLKDAENNESNLTNEESVNVTDSSSEITPSLEEISLLAEDVTCSAIVIIGQAGIGKTRLMKAIGMRLLKHRVEIIGVGSVNSNMLVYGVWGKLLLDLLPFEPISSPEERGLVVLKYLDPDLHEHAHLLKDVMKVQFKDASLEKNVQKEPKRSHMLRRTFSERRAPKETGRRVSFMAKVAAQGALIIGGKSSQPEQSVLESLSQTRPALEGGSGSEMDPMHSTDAEDERTQVTSLSGSSKSLSTESATSISDTENFAYSAAQRLLVDSAVLMSRRDSEVLSPDTRTQSPSNSPGDDNIELDLRAARRRSSTDSHLNKTTSPEVKIQRLGKLLLSLLLAAANKPLVIFLEDAHVSFCLVTPIAAGYSCLLIGVSFSDMNQRKLEEIFLI</sequence>
<evidence type="ECO:0000256" key="4">
    <source>
        <dbReference type="SAM" id="MobiDB-lite"/>
    </source>
</evidence>
<dbReference type="GO" id="GO:0005524">
    <property type="term" value="F:ATP binding"/>
    <property type="evidence" value="ECO:0007669"/>
    <property type="project" value="UniProtKB-KW"/>
</dbReference>
<dbReference type="CDD" id="cd07302">
    <property type="entry name" value="CHD"/>
    <property type="match status" value="1"/>
</dbReference>
<dbReference type="PANTHER" id="PTHR16305">
    <property type="entry name" value="TESTICULAR SOLUBLE ADENYLYL CYCLASE"/>
    <property type="match status" value="1"/>
</dbReference>
<dbReference type="PROSITE" id="PS50110">
    <property type="entry name" value="RESPONSE_REGULATORY"/>
    <property type="match status" value="1"/>
</dbReference>
<dbReference type="GO" id="GO:0000160">
    <property type="term" value="P:phosphorelay signal transduction system"/>
    <property type="evidence" value="ECO:0007669"/>
    <property type="project" value="InterPro"/>
</dbReference>
<evidence type="ECO:0000259" key="5">
    <source>
        <dbReference type="PROSITE" id="PS50110"/>
    </source>
</evidence>
<evidence type="ECO:0000256" key="3">
    <source>
        <dbReference type="PROSITE-ProRule" id="PRU00169"/>
    </source>
</evidence>
<reference evidence="7" key="1">
    <citation type="submission" date="2016-03" db="EMBL/GenBank/DDBJ databases">
        <title>Mechanisms controlling the formation of the plant cell surface in tip-growing cells are functionally conserved among land plants.</title>
        <authorList>
            <person name="Honkanen S."/>
            <person name="Jones V.A."/>
            <person name="Morieri G."/>
            <person name="Champion C."/>
            <person name="Hetherington A.J."/>
            <person name="Kelly S."/>
            <person name="Saint-Marcoux D."/>
            <person name="Proust H."/>
            <person name="Prescott H."/>
            <person name="Dolan L."/>
        </authorList>
    </citation>
    <scope>NUCLEOTIDE SEQUENCE [LARGE SCALE GENOMIC DNA]</scope>
    <source>
        <tissue evidence="7">Whole gametophyte</tissue>
    </source>
</reference>
<feature type="region of interest" description="Disordered" evidence="4">
    <location>
        <begin position="1090"/>
        <end position="1145"/>
    </location>
</feature>
<feature type="region of interest" description="Disordered" evidence="4">
    <location>
        <begin position="1"/>
        <end position="36"/>
    </location>
</feature>
<feature type="compositionally biased region" description="Polar residues" evidence="4">
    <location>
        <begin position="1090"/>
        <end position="1104"/>
    </location>
</feature>
<feature type="compositionally biased region" description="Polar residues" evidence="4">
    <location>
        <begin position="1181"/>
        <end position="1192"/>
    </location>
</feature>
<dbReference type="GO" id="GO:0009190">
    <property type="term" value="P:cyclic nucleotide biosynthetic process"/>
    <property type="evidence" value="ECO:0007669"/>
    <property type="project" value="InterPro"/>
</dbReference>
<dbReference type="PROSITE" id="PS50125">
    <property type="entry name" value="GUANYLATE_CYCLASE_2"/>
    <property type="match status" value="2"/>
</dbReference>
<dbReference type="GO" id="GO:0004016">
    <property type="term" value="F:adenylate cyclase activity"/>
    <property type="evidence" value="ECO:0007669"/>
    <property type="project" value="TreeGrafter"/>
</dbReference>
<feature type="compositionally biased region" description="Basic and acidic residues" evidence="4">
    <location>
        <begin position="1116"/>
        <end position="1128"/>
    </location>
</feature>
<dbReference type="Proteomes" id="UP000077202">
    <property type="component" value="Unassembled WGS sequence"/>
</dbReference>
<dbReference type="GO" id="GO:0005737">
    <property type="term" value="C:cytoplasm"/>
    <property type="evidence" value="ECO:0007669"/>
    <property type="project" value="TreeGrafter"/>
</dbReference>
<feature type="region of interest" description="Disordered" evidence="4">
    <location>
        <begin position="49"/>
        <end position="104"/>
    </location>
</feature>
<keyword evidence="8" id="KW-1185">Reference proteome</keyword>
<feature type="compositionally biased region" description="Basic and acidic residues" evidence="4">
    <location>
        <begin position="1057"/>
        <end position="1069"/>
    </location>
</feature>
<evidence type="ECO:0000259" key="6">
    <source>
        <dbReference type="PROSITE" id="PS50125"/>
    </source>
</evidence>
<dbReference type="InterPro" id="IPR001789">
    <property type="entry name" value="Sig_transdc_resp-reg_receiver"/>
</dbReference>
<feature type="compositionally biased region" description="Polar residues" evidence="4">
    <location>
        <begin position="1"/>
        <end position="30"/>
    </location>
</feature>
<feature type="compositionally biased region" description="Low complexity" evidence="4">
    <location>
        <begin position="1129"/>
        <end position="1145"/>
    </location>
</feature>
<dbReference type="Gene3D" id="3.40.50.2300">
    <property type="match status" value="1"/>
</dbReference>
<evidence type="ECO:0000256" key="2">
    <source>
        <dbReference type="ARBA" id="ARBA00022840"/>
    </source>
</evidence>
<keyword evidence="1" id="KW-0547">Nucleotide-binding</keyword>
<dbReference type="InterPro" id="IPR029787">
    <property type="entry name" value="Nucleotide_cyclase"/>
</dbReference>
<dbReference type="PANTHER" id="PTHR16305:SF28">
    <property type="entry name" value="GUANYLATE CYCLASE DOMAIN-CONTAINING PROTEIN"/>
    <property type="match status" value="1"/>
</dbReference>
<dbReference type="CDD" id="cd17546">
    <property type="entry name" value="REC_hyHK_CKI1_RcsC-like"/>
    <property type="match status" value="1"/>
</dbReference>
<feature type="domain" description="Response regulatory" evidence="5">
    <location>
        <begin position="297"/>
        <end position="412"/>
    </location>
</feature>
<feature type="modified residue" description="4-aspartylphosphate" evidence="3">
    <location>
        <position position="346"/>
    </location>
</feature>
<evidence type="ECO:0000313" key="8">
    <source>
        <dbReference type="Proteomes" id="UP000077202"/>
    </source>
</evidence>
<accession>A0A176VTV9</accession>
<feature type="domain" description="Guanylate cyclase" evidence="6">
    <location>
        <begin position="176"/>
        <end position="230"/>
    </location>
</feature>
<evidence type="ECO:0000313" key="7">
    <source>
        <dbReference type="EMBL" id="OAE24229.1"/>
    </source>
</evidence>
<evidence type="ECO:0000256" key="1">
    <source>
        <dbReference type="ARBA" id="ARBA00022741"/>
    </source>
</evidence>
<dbReference type="Gene3D" id="3.30.70.1230">
    <property type="entry name" value="Nucleotide cyclase"/>
    <property type="match status" value="2"/>
</dbReference>
<gene>
    <name evidence="7" type="ORF">AXG93_3083s1070</name>
</gene>
<feature type="region of interest" description="Disordered" evidence="4">
    <location>
        <begin position="1044"/>
        <end position="1071"/>
    </location>
</feature>
<dbReference type="Pfam" id="PF00211">
    <property type="entry name" value="Guanylate_cyc"/>
    <property type="match status" value="1"/>
</dbReference>
<dbReference type="SMART" id="SM00448">
    <property type="entry name" value="REC"/>
    <property type="match status" value="1"/>
</dbReference>
<dbReference type="InterPro" id="IPR001054">
    <property type="entry name" value="A/G_cyclase"/>
</dbReference>
<proteinExistence type="predicted"/>
<dbReference type="SUPFAM" id="SSF55073">
    <property type="entry name" value="Nucleotide cyclase"/>
    <property type="match status" value="2"/>
</dbReference>
<dbReference type="SUPFAM" id="SSF52172">
    <property type="entry name" value="CheY-like"/>
    <property type="match status" value="1"/>
</dbReference>
<dbReference type="EMBL" id="LVLJ01002673">
    <property type="protein sequence ID" value="OAE24229.1"/>
    <property type="molecule type" value="Genomic_DNA"/>
</dbReference>
<evidence type="ECO:0008006" key="9">
    <source>
        <dbReference type="Google" id="ProtNLM"/>
    </source>
</evidence>
<keyword evidence="3" id="KW-0597">Phosphoprotein</keyword>
<feature type="domain" description="Guanylate cyclase" evidence="6">
    <location>
        <begin position="702"/>
        <end position="777"/>
    </location>
</feature>
<feature type="region of interest" description="Disordered" evidence="4">
    <location>
        <begin position="1175"/>
        <end position="1196"/>
    </location>
</feature>
<keyword evidence="2" id="KW-0067">ATP-binding</keyword>
<organism evidence="7 8">
    <name type="scientific">Marchantia polymorpha subsp. ruderalis</name>
    <dbReference type="NCBI Taxonomy" id="1480154"/>
    <lineage>
        <taxon>Eukaryota</taxon>
        <taxon>Viridiplantae</taxon>
        <taxon>Streptophyta</taxon>
        <taxon>Embryophyta</taxon>
        <taxon>Marchantiophyta</taxon>
        <taxon>Marchantiopsida</taxon>
        <taxon>Marchantiidae</taxon>
        <taxon>Marchantiales</taxon>
        <taxon>Marchantiaceae</taxon>
        <taxon>Marchantia</taxon>
    </lineage>
</organism>
<name>A0A176VTV9_MARPO</name>
<protein>
    <recommendedName>
        <fullName evidence="9">Guanylate cyclase</fullName>
    </recommendedName>
</protein>
<dbReference type="InterPro" id="IPR011006">
    <property type="entry name" value="CheY-like_superfamily"/>
</dbReference>
<comment type="caution">
    <text evidence="7">The sequence shown here is derived from an EMBL/GenBank/DDBJ whole genome shotgun (WGS) entry which is preliminary data.</text>
</comment>